<accession>A0A9N9JA68</accession>
<reference evidence="1" key="1">
    <citation type="submission" date="2021-06" db="EMBL/GenBank/DDBJ databases">
        <authorList>
            <person name="Kallberg Y."/>
            <person name="Tangrot J."/>
            <person name="Rosling A."/>
        </authorList>
    </citation>
    <scope>NUCLEOTIDE SEQUENCE</scope>
    <source>
        <strain evidence="1">MA453B</strain>
    </source>
</reference>
<dbReference type="Proteomes" id="UP000789405">
    <property type="component" value="Unassembled WGS sequence"/>
</dbReference>
<dbReference type="OrthoDB" id="2360090at2759"/>
<gene>
    <name evidence="1" type="ORF">DERYTH_LOCUS18849</name>
</gene>
<comment type="caution">
    <text evidence="1">The sequence shown here is derived from an EMBL/GenBank/DDBJ whole genome shotgun (WGS) entry which is preliminary data.</text>
</comment>
<dbReference type="AlphaFoldDB" id="A0A9N9JA68"/>
<organism evidence="1 2">
    <name type="scientific">Dentiscutata erythropus</name>
    <dbReference type="NCBI Taxonomy" id="1348616"/>
    <lineage>
        <taxon>Eukaryota</taxon>
        <taxon>Fungi</taxon>
        <taxon>Fungi incertae sedis</taxon>
        <taxon>Mucoromycota</taxon>
        <taxon>Glomeromycotina</taxon>
        <taxon>Glomeromycetes</taxon>
        <taxon>Diversisporales</taxon>
        <taxon>Gigasporaceae</taxon>
        <taxon>Dentiscutata</taxon>
    </lineage>
</organism>
<proteinExistence type="predicted"/>
<evidence type="ECO:0000313" key="1">
    <source>
        <dbReference type="EMBL" id="CAG8772821.1"/>
    </source>
</evidence>
<sequence>NDMRLGRIRAIVLANEILKLKIQKIIKFDKVPKNIQSSNRQVSSQSEEVWLVDQVINLVNKQEVIGHASITILSNNKEHYSYYINEIIYKFKGH</sequence>
<dbReference type="EMBL" id="CAJVPY010019764">
    <property type="protein sequence ID" value="CAG8772821.1"/>
    <property type="molecule type" value="Genomic_DNA"/>
</dbReference>
<evidence type="ECO:0000313" key="2">
    <source>
        <dbReference type="Proteomes" id="UP000789405"/>
    </source>
</evidence>
<feature type="non-terminal residue" evidence="1">
    <location>
        <position position="1"/>
    </location>
</feature>
<protein>
    <submittedName>
        <fullName evidence="1">20273_t:CDS:1</fullName>
    </submittedName>
</protein>
<name>A0A9N9JA68_9GLOM</name>
<keyword evidence="2" id="KW-1185">Reference proteome</keyword>